<dbReference type="PANTHER" id="PTHR38467:SF1">
    <property type="entry name" value="CONJUGATIVE TRANSFER: ASSEMBLY"/>
    <property type="match status" value="1"/>
</dbReference>
<dbReference type="Gene3D" id="1.10.8.730">
    <property type="match status" value="1"/>
</dbReference>
<dbReference type="InterPro" id="IPR043964">
    <property type="entry name" value="P-loop_TraG"/>
</dbReference>
<accession>A0A6M0JS27</accession>
<dbReference type="RefSeq" id="WP_164450382.1">
    <property type="nucleotide sequence ID" value="NZ_JAAIJQ010000001.1"/>
</dbReference>
<dbReference type="EMBL" id="JAAIJQ010000001">
    <property type="protein sequence ID" value="NEV60338.1"/>
    <property type="molecule type" value="Genomic_DNA"/>
</dbReference>
<dbReference type="AlphaFoldDB" id="A0A6M0JS27"/>
<reference evidence="2 3" key="1">
    <citation type="submission" date="2020-02" db="EMBL/GenBank/DDBJ databases">
        <title>Genome sequences of Thiorhodococcus mannitoliphagus and Thiorhodococcus minor, purple sulfur photosynthetic bacteria in the gammaproteobacterial family, Chromatiaceae.</title>
        <authorList>
            <person name="Aviles F.A."/>
            <person name="Meyer T.E."/>
            <person name="Kyndt J.A."/>
        </authorList>
    </citation>
    <scope>NUCLEOTIDE SEQUENCE [LARGE SCALE GENOMIC DNA]</scope>
    <source>
        <strain evidence="2 3">DSM 11518</strain>
    </source>
</reference>
<comment type="caution">
    <text evidence="2">The sequence shown here is derived from an EMBL/GenBank/DDBJ whole genome shotgun (WGS) entry which is preliminary data.</text>
</comment>
<dbReference type="InterPro" id="IPR053155">
    <property type="entry name" value="F-pilin_assembly_TraC"/>
</dbReference>
<gene>
    <name evidence="2" type="primary">traC</name>
    <name evidence="2" type="ORF">G3446_00245</name>
</gene>
<dbReference type="SUPFAM" id="SSF52540">
    <property type="entry name" value="P-loop containing nucleoside triphosphate hydrolases"/>
    <property type="match status" value="1"/>
</dbReference>
<dbReference type="InterPro" id="IPR027417">
    <property type="entry name" value="P-loop_NTPase"/>
</dbReference>
<sequence>MSERHFRGERASQLFPVLACEPEQGIFLLDDQSLGFAWRCEPMAGADPGQADRLTAFVNQEWPKDTLIQVILWASPDIAGPLAVMNALRTDLRQPLLRQATAERAAFLETGVTTPLLRQSETRVRDVQVLVTVKIPLAGALPTTHEHQAAVDLRASTEQVLTTVGLQPRALSAADQVRLMNTLLNWGAEATWRERVRPEADPSRILREQVLDTDQAIEVDSRGLTIGDCRIQTLSVKRYPDRLPFGLAGRYLSDPFSGTRGIPHNLLVCLNLHFPEPEATRAVLQAQSQWATKMAAGPVAMYLPRLGERARGFRVLFERLDAGDRPVRAYLGLVLFSHRDEATAAASNLRTYWRELGFQVVSDRFFTLPLFLNCLPFGADRGAIRDLQRYRTLSATHAVNLMPVHGDWKGTGTPVFNLISRGGQLMNLSLFDSASNYNACIAAQSGSGKSFLTNELISTTLSVGGRCWVIDVGRSYEKLCEALEGQFLAFTRDSTICLNPFQLVRHWDEEADMIATLLATMLAPSEPLGDYRLSGLKRILKQVWDALGAAMTIDAVAEALAAETDDRVRDLSTQLYPFTTQGEYGRFFNGPNSIAFSAPFVVLELEELKGRKHLQQVVLLQLIYQIQQAMYLGEREQPKLVIIDEAWDLLTQGDVARFIETGYRRFRKYRGAAVTVTQSLNDLYANPTGRAIAENSAHTFLLAQPAQAIDQLREAKRLPLTEAGAELLKTVHTQPGVYSEIMTVCDSGAGIGRLVVDPFRQLLYSTHPRDVAALDALRRQGLSVSEAILRLLKERGHG</sequence>
<dbReference type="Pfam" id="PF11130">
    <property type="entry name" value="TraC_F_IV"/>
    <property type="match status" value="1"/>
</dbReference>
<name>A0A6M0JS27_9GAMM</name>
<feature type="domain" description="TraG P-loop" evidence="1">
    <location>
        <begin position="434"/>
        <end position="792"/>
    </location>
</feature>
<dbReference type="Gene3D" id="3.40.50.300">
    <property type="entry name" value="P-loop containing nucleotide triphosphate hydrolases"/>
    <property type="match status" value="1"/>
</dbReference>
<dbReference type="InterPro" id="IPR025955">
    <property type="entry name" value="TraC/Conjuga_ATPase"/>
</dbReference>
<dbReference type="Proteomes" id="UP000483379">
    <property type="component" value="Unassembled WGS sequence"/>
</dbReference>
<organism evidence="2 3">
    <name type="scientific">Thiorhodococcus minor</name>
    <dbReference type="NCBI Taxonomy" id="57489"/>
    <lineage>
        <taxon>Bacteria</taxon>
        <taxon>Pseudomonadati</taxon>
        <taxon>Pseudomonadota</taxon>
        <taxon>Gammaproteobacteria</taxon>
        <taxon>Chromatiales</taxon>
        <taxon>Chromatiaceae</taxon>
        <taxon>Thiorhodococcus</taxon>
    </lineage>
</organism>
<evidence type="ECO:0000313" key="3">
    <source>
        <dbReference type="Proteomes" id="UP000483379"/>
    </source>
</evidence>
<protein>
    <submittedName>
        <fullName evidence="2">Type IV secretion system protein TraC</fullName>
    </submittedName>
</protein>
<dbReference type="NCBIfam" id="TIGR02746">
    <property type="entry name" value="TraC-F-type"/>
    <property type="match status" value="1"/>
</dbReference>
<proteinExistence type="predicted"/>
<dbReference type="InterPro" id="IPR014117">
    <property type="entry name" value="TraC-F-type"/>
</dbReference>
<keyword evidence="3" id="KW-1185">Reference proteome</keyword>
<dbReference type="PANTHER" id="PTHR38467">
    <property type="match status" value="1"/>
</dbReference>
<dbReference type="Pfam" id="PF19044">
    <property type="entry name" value="P-loop_TraG"/>
    <property type="match status" value="1"/>
</dbReference>
<evidence type="ECO:0000259" key="1">
    <source>
        <dbReference type="Pfam" id="PF19044"/>
    </source>
</evidence>
<evidence type="ECO:0000313" key="2">
    <source>
        <dbReference type="EMBL" id="NEV60338.1"/>
    </source>
</evidence>